<sequence length="489" mass="50499">MAEPVGPAPGGVEEQIALSVPPPSGPQQLPESTAGEVPKDGAEMFIAAAGDNSASDPIQPQATTIDASHTAPSPVTLPPTTLPPTSTPLQPTLPTATAPTPSTLGNPPEIPAPAPAPVAAPIPPPSLTSTHSHPTTSLSLSSTALLASTSTASLSTSPSSTDTQTLTSARAALEATILSTGTAYTHPIEARARDLHAMNIALATQQAQLLSATGALAKENDRLAKLAEEGSRRLKEAGALDVWAEVLEGDLAAVEECLRIVEGGGEEHCESCGGDLAAVDEDAVRWCGGCDGLWHAGCCGEEGVSVDTAGETEGGVDRDAEVEWRCRECALREDLEAMVGELGGFVDDEMDTSGEITVEPPRGDLIHDGRGEMVYDEGGEAVMEEARNWKGKGVVYPQDEDVKVAEDGVERGEEVGAVGGAVEEGGATGGAEELEKLDVHADTLSDSKQADPIQSQEVTDAPNSGDRPLEMDLSELEVAPRRAVWTWGV</sequence>
<name>A0A1B8GMA3_9PEZI</name>
<evidence type="ECO:0000256" key="6">
    <source>
        <dbReference type="SAM" id="MobiDB-lite"/>
    </source>
</evidence>
<dbReference type="OrthoDB" id="20018at2759"/>
<gene>
    <name evidence="8" type="ORF">VE01_05564</name>
</gene>
<dbReference type="AlphaFoldDB" id="A0A1B8GMA3"/>
<protein>
    <recommendedName>
        <fullName evidence="2">Biogenesis of lysosome-related organelles complex 1 subunit 1</fullName>
    </recommendedName>
</protein>
<dbReference type="RefSeq" id="XP_018130698.1">
    <property type="nucleotide sequence ID" value="XM_018275027.2"/>
</dbReference>
<dbReference type="GO" id="GO:0016197">
    <property type="term" value="P:endosomal transport"/>
    <property type="evidence" value="ECO:0007669"/>
    <property type="project" value="TreeGrafter"/>
</dbReference>
<feature type="region of interest" description="Disordered" evidence="6">
    <location>
        <begin position="1"/>
        <end position="140"/>
    </location>
</feature>
<dbReference type="GO" id="GO:0031083">
    <property type="term" value="C:BLOC-1 complex"/>
    <property type="evidence" value="ECO:0007669"/>
    <property type="project" value="InterPro"/>
</dbReference>
<dbReference type="InterPro" id="IPR001965">
    <property type="entry name" value="Znf_PHD"/>
</dbReference>
<keyword evidence="5" id="KW-0862">Zinc</keyword>
<dbReference type="PANTHER" id="PTHR13073:SF0">
    <property type="entry name" value="BIOGENESIS OF LYSOSOME-RELATED ORGANELLES COMPLEX 1 SUBUNIT 1"/>
    <property type="match status" value="1"/>
</dbReference>
<dbReference type="SMART" id="SM00249">
    <property type="entry name" value="PHD"/>
    <property type="match status" value="1"/>
</dbReference>
<evidence type="ECO:0000256" key="2">
    <source>
        <dbReference type="ARBA" id="ARBA00019577"/>
    </source>
</evidence>
<keyword evidence="9" id="KW-1185">Reference proteome</keyword>
<reference evidence="9" key="2">
    <citation type="journal article" date="2018" name="Nat. Commun.">
        <title>Extreme sensitivity to ultraviolet light in the fungal pathogen causing white-nose syndrome of bats.</title>
        <authorList>
            <person name="Palmer J.M."/>
            <person name="Drees K.P."/>
            <person name="Foster J.T."/>
            <person name="Lindner D.L."/>
        </authorList>
    </citation>
    <scope>NUCLEOTIDE SEQUENCE [LARGE SCALE GENOMIC DNA]</scope>
    <source>
        <strain evidence="9">UAMH 10579</strain>
    </source>
</reference>
<evidence type="ECO:0000256" key="4">
    <source>
        <dbReference type="ARBA" id="ARBA00022771"/>
    </source>
</evidence>
<evidence type="ECO:0000313" key="8">
    <source>
        <dbReference type="EMBL" id="OBT96965.1"/>
    </source>
</evidence>
<keyword evidence="3" id="KW-0479">Metal-binding</keyword>
<proteinExistence type="inferred from homology"/>
<feature type="domain" description="Zinc finger PHD-type" evidence="7">
    <location>
        <begin position="268"/>
        <end position="330"/>
    </location>
</feature>
<evidence type="ECO:0000256" key="3">
    <source>
        <dbReference type="ARBA" id="ARBA00022723"/>
    </source>
</evidence>
<evidence type="ECO:0000259" key="7">
    <source>
        <dbReference type="SMART" id="SM00249"/>
    </source>
</evidence>
<dbReference type="PANTHER" id="PTHR13073">
    <property type="entry name" value="BLOC-1 COMPLEX SUBUNIT 1"/>
    <property type="match status" value="1"/>
</dbReference>
<accession>A0A1B8GMA3</accession>
<dbReference type="InterPro" id="IPR009395">
    <property type="entry name" value="BLOC1S1"/>
</dbReference>
<dbReference type="Proteomes" id="UP000091956">
    <property type="component" value="Unassembled WGS sequence"/>
</dbReference>
<organism evidence="8 9">
    <name type="scientific">Pseudogymnoascus verrucosus</name>
    <dbReference type="NCBI Taxonomy" id="342668"/>
    <lineage>
        <taxon>Eukaryota</taxon>
        <taxon>Fungi</taxon>
        <taxon>Dikarya</taxon>
        <taxon>Ascomycota</taxon>
        <taxon>Pezizomycotina</taxon>
        <taxon>Leotiomycetes</taxon>
        <taxon>Thelebolales</taxon>
        <taxon>Thelebolaceae</taxon>
        <taxon>Pseudogymnoascus</taxon>
    </lineage>
</organism>
<evidence type="ECO:0000313" key="9">
    <source>
        <dbReference type="Proteomes" id="UP000091956"/>
    </source>
</evidence>
<dbReference type="GO" id="GO:0008270">
    <property type="term" value="F:zinc ion binding"/>
    <property type="evidence" value="ECO:0007669"/>
    <property type="project" value="UniProtKB-KW"/>
</dbReference>
<dbReference type="EMBL" id="KV460225">
    <property type="protein sequence ID" value="OBT96965.1"/>
    <property type="molecule type" value="Genomic_DNA"/>
</dbReference>
<feature type="compositionally biased region" description="Low complexity" evidence="6">
    <location>
        <begin position="87"/>
        <end position="104"/>
    </location>
</feature>
<feature type="compositionally biased region" description="Low complexity" evidence="6">
    <location>
        <begin position="127"/>
        <end position="140"/>
    </location>
</feature>
<reference evidence="8 9" key="1">
    <citation type="submission" date="2016-03" db="EMBL/GenBank/DDBJ databases">
        <title>Comparative genomics of Pseudogymnoascus destructans, the fungus causing white-nose syndrome of bats.</title>
        <authorList>
            <person name="Palmer J.M."/>
            <person name="Drees K.P."/>
            <person name="Foster J.T."/>
            <person name="Lindner D.L."/>
        </authorList>
    </citation>
    <scope>NUCLEOTIDE SEQUENCE [LARGE SCALE GENOMIC DNA]</scope>
    <source>
        <strain evidence="8 9">UAMH 10579</strain>
    </source>
</reference>
<dbReference type="STRING" id="342668.A0A1B8GMA3"/>
<feature type="compositionally biased region" description="Pro residues" evidence="6">
    <location>
        <begin position="108"/>
        <end position="126"/>
    </location>
</feature>
<feature type="compositionally biased region" description="Polar residues" evidence="6">
    <location>
        <begin position="450"/>
        <end position="462"/>
    </location>
</feature>
<comment type="similarity">
    <text evidence="1">Belongs to the BLOC1S1 family.</text>
</comment>
<feature type="compositionally biased region" description="Pro residues" evidence="6">
    <location>
        <begin position="75"/>
        <end position="86"/>
    </location>
</feature>
<keyword evidence="4" id="KW-0863">Zinc-finger</keyword>
<dbReference type="GeneID" id="28838950"/>
<evidence type="ECO:0000256" key="1">
    <source>
        <dbReference type="ARBA" id="ARBA00007133"/>
    </source>
</evidence>
<evidence type="ECO:0000256" key="5">
    <source>
        <dbReference type="ARBA" id="ARBA00022833"/>
    </source>
</evidence>
<feature type="compositionally biased region" description="Polar residues" evidence="6">
    <location>
        <begin position="52"/>
        <end position="67"/>
    </location>
</feature>
<feature type="region of interest" description="Disordered" evidence="6">
    <location>
        <begin position="441"/>
        <end position="472"/>
    </location>
</feature>